<dbReference type="Gene3D" id="3.40.50.920">
    <property type="match status" value="1"/>
</dbReference>
<dbReference type="Gene3D" id="3.40.50.970">
    <property type="match status" value="2"/>
</dbReference>
<evidence type="ECO:0000256" key="6">
    <source>
        <dbReference type="ARBA" id="ARBA00023317"/>
    </source>
</evidence>
<evidence type="ECO:0000256" key="5">
    <source>
        <dbReference type="ARBA" id="ARBA00023052"/>
    </source>
</evidence>
<dbReference type="InterPro" id="IPR004660">
    <property type="entry name" value="PDH_E1"/>
</dbReference>
<dbReference type="InterPro" id="IPR009014">
    <property type="entry name" value="Transketo_C/PFOR_II"/>
</dbReference>
<reference evidence="13 14" key="1">
    <citation type="submission" date="2019-03" db="EMBL/GenBank/DDBJ databases">
        <title>Genomic Encyclopedia of Archaeal and Bacterial Type Strains, Phase II (KMG-II): from individual species to whole genera.</title>
        <authorList>
            <person name="Goeker M."/>
        </authorList>
    </citation>
    <scope>NUCLEOTIDE SEQUENCE [LARGE SCALE GENOMIC DNA]</scope>
    <source>
        <strain evidence="13 14">DSM 24782</strain>
    </source>
</reference>
<keyword evidence="9" id="KW-0460">Magnesium</keyword>
<dbReference type="NCBIfam" id="TIGR00759">
    <property type="entry name" value="aceE"/>
    <property type="match status" value="1"/>
</dbReference>
<evidence type="ECO:0000256" key="2">
    <source>
        <dbReference type="ARBA" id="ARBA00012281"/>
    </source>
</evidence>
<dbReference type="InterPro" id="IPR051157">
    <property type="entry name" value="PDH/Transketolase"/>
</dbReference>
<dbReference type="AlphaFoldDB" id="A0A4R7FM72"/>
<keyword evidence="6 8" id="KW-0670">Pyruvate</keyword>
<protein>
    <recommendedName>
        <fullName evidence="3 8">Pyruvate dehydrogenase E1 component</fullName>
        <ecNumber evidence="2 8">1.2.4.1</ecNumber>
    </recommendedName>
</protein>
<dbReference type="InterPro" id="IPR005474">
    <property type="entry name" value="Transketolase_N"/>
</dbReference>
<evidence type="ECO:0000313" key="14">
    <source>
        <dbReference type="Proteomes" id="UP000295344"/>
    </source>
</evidence>
<feature type="binding site" evidence="9">
    <location>
        <position position="269"/>
    </location>
    <ligand>
        <name>Mg(2+)</name>
        <dbReference type="ChEBI" id="CHEBI:18420"/>
    </ligand>
</feature>
<dbReference type="CDD" id="cd02017">
    <property type="entry name" value="TPP_E1_EcPDC_like"/>
    <property type="match status" value="1"/>
</dbReference>
<evidence type="ECO:0000256" key="4">
    <source>
        <dbReference type="ARBA" id="ARBA00023002"/>
    </source>
</evidence>
<accession>A0A4R7FM72</accession>
<dbReference type="FunFam" id="3.40.50.970:FF:000011">
    <property type="entry name" value="Pyruvate dehydrogenase E1 component"/>
    <property type="match status" value="1"/>
</dbReference>
<dbReference type="EMBL" id="SOAM01000002">
    <property type="protein sequence ID" value="TDS77552.1"/>
    <property type="molecule type" value="Genomic_DNA"/>
</dbReference>
<proteinExistence type="predicted"/>
<comment type="function">
    <text evidence="8">Component of the pyruvate dehydrogenase (PDH) complex, that catalyzes the overall conversion of pyruvate to acetyl-CoA and CO(2).</text>
</comment>
<dbReference type="SUPFAM" id="SSF52518">
    <property type="entry name" value="Thiamin diphosphate-binding fold (THDP-binding)"/>
    <property type="match status" value="2"/>
</dbReference>
<dbReference type="PANTHER" id="PTHR43825:SF3">
    <property type="entry name" value="PYRUVATE DEHYDROGENASE E1 COMPONENT"/>
    <property type="match status" value="1"/>
</dbReference>
<evidence type="ECO:0000259" key="12">
    <source>
        <dbReference type="Pfam" id="PF22613"/>
    </source>
</evidence>
<dbReference type="PIRSF" id="PIRSF000156">
    <property type="entry name" value="Pyruvate_dh_E1"/>
    <property type="match status" value="1"/>
</dbReference>
<evidence type="ECO:0000256" key="8">
    <source>
        <dbReference type="PIRNR" id="PIRNR000156"/>
    </source>
</evidence>
<dbReference type="OrthoDB" id="9759664at2"/>
<keyword evidence="4 8" id="KW-0560">Oxidoreductase</keyword>
<dbReference type="PANTHER" id="PTHR43825">
    <property type="entry name" value="PYRUVATE DEHYDROGENASE E1 COMPONENT"/>
    <property type="match status" value="1"/>
</dbReference>
<evidence type="ECO:0000256" key="1">
    <source>
        <dbReference type="ARBA" id="ARBA00001964"/>
    </source>
</evidence>
<dbReference type="InterPro" id="IPR041621">
    <property type="entry name" value="PDH_E1_M"/>
</dbReference>
<dbReference type="Proteomes" id="UP000295344">
    <property type="component" value="Unassembled WGS sequence"/>
</dbReference>
<dbReference type="Pfam" id="PF22613">
    <property type="entry name" value="Transketolase_C_1"/>
    <property type="match status" value="1"/>
</dbReference>
<keyword evidence="14" id="KW-1185">Reference proteome</keyword>
<evidence type="ECO:0000259" key="10">
    <source>
        <dbReference type="Pfam" id="PF00456"/>
    </source>
</evidence>
<dbReference type="RefSeq" id="WP_133766608.1">
    <property type="nucleotide sequence ID" value="NZ_BAAARP010000004.1"/>
</dbReference>
<dbReference type="Pfam" id="PF00456">
    <property type="entry name" value="Transketolase_N"/>
    <property type="match status" value="1"/>
</dbReference>
<feature type="binding site" evidence="9">
    <location>
        <position position="271"/>
    </location>
    <ligand>
        <name>Mg(2+)</name>
        <dbReference type="ChEBI" id="CHEBI:18420"/>
    </ligand>
</feature>
<dbReference type="GO" id="GO:0000287">
    <property type="term" value="F:magnesium ion binding"/>
    <property type="evidence" value="ECO:0007669"/>
    <property type="project" value="UniProtKB-ARBA"/>
</dbReference>
<sequence length="908" mass="100445">MAVNDQNPYLAGTLDRDPAETAEWVESLDTLVSRLGHERAREIMLSLLSRSQELHLGIPMVPTTDYVNTIAPEDEPAFPGDEDVERRYRAWIRWNAAITVHRAQRPGIAVGGHISTYASSAALYEVGYNHFFRGPDFPGGGDQVFFQGHASPGMYARAFLEGRLSEQDLDGFRQEKSRAPHALPSYPHPRLMPEFWQFPTVSMGIGPINAIYQAQVAKYLTNRGLKDASESHVWAFLGDGEMDEVESRGQLQIAANEGLDNLTFVINCNLQRLDGPVRGNGKIIQELESFFRGAGWNVIKVVWGREWDDLLARDTDGALLRLMNTTPDGDFQTYKAESGAYVRENFFGRDPRAAKLVEGYTDDQIWNLKRGGHDYRKVFAAYQAAMEHKGQPTVILAKTIKGYGLGPNFAGRNATHQMKKLTLDNLKQFRDELRIPISDAQLEENPYLPPYYHPGQDDEAIQYLQERRRALGGYVPQRRTEHKPLALPDAKAYQVVKKGSGTQQVATTMAFVRLLKDLVRAKDFGARVVPIIPDEARTFGIDAFFPTAKIYNPRGQHYTSVDRELLLAYKESPQGQIVHVGINEAGALAAFTAIGTSYATHGEPLIPVYVFYSMFGFQRTGDAIWAAGDQMTRGFMIGATAGRTTLTGEGLQHADGHSLTLAETNPAVVAYDPAYGYEIGHIVADGLDRMYGGQHPDPNVMYYLTVYNEPMPQPAEPEGLDVEGVKRGIYLLKRSEAQGPKVQLLASGVGVPWALEAQELLEKDWGVSADVWSVTSWSELRRDGLAAEHDAFLNPTEDRRTPFVTEKLQSTEGPVVAVSDFAHSVPDQIRQFVPRTYATLGADGFGFSDTRAAARRFFHIDGPSLVVRALEALADEGKVDPYAAAQAIDKYKLHDVSAGTSGTAGGES</sequence>
<organism evidence="13 14">
    <name type="scientific">Amnibacterium kyonggiense</name>
    <dbReference type="NCBI Taxonomy" id="595671"/>
    <lineage>
        <taxon>Bacteria</taxon>
        <taxon>Bacillati</taxon>
        <taxon>Actinomycetota</taxon>
        <taxon>Actinomycetes</taxon>
        <taxon>Micrococcales</taxon>
        <taxon>Microbacteriaceae</taxon>
        <taxon>Amnibacterium</taxon>
    </lineage>
</organism>
<evidence type="ECO:0000256" key="7">
    <source>
        <dbReference type="ARBA" id="ARBA00051231"/>
    </source>
</evidence>
<feature type="domain" description="Transketolase-like C-terminal" evidence="12">
    <location>
        <begin position="728"/>
        <end position="861"/>
    </location>
</feature>
<dbReference type="GO" id="GO:0004739">
    <property type="term" value="F:pyruvate dehydrogenase (acetyl-transferring) activity"/>
    <property type="evidence" value="ECO:0007669"/>
    <property type="project" value="UniProtKB-EC"/>
</dbReference>
<comment type="cofactor">
    <cofactor evidence="1 8">
        <name>thiamine diphosphate</name>
        <dbReference type="ChEBI" id="CHEBI:58937"/>
    </cofactor>
</comment>
<feature type="binding site" evidence="9">
    <location>
        <position position="239"/>
    </location>
    <ligand>
        <name>Mg(2+)</name>
        <dbReference type="ChEBI" id="CHEBI:18420"/>
    </ligand>
</feature>
<gene>
    <name evidence="13" type="ORF">CLV52_2507</name>
</gene>
<dbReference type="InterPro" id="IPR029061">
    <property type="entry name" value="THDP-binding"/>
</dbReference>
<comment type="cofactor">
    <cofactor evidence="9">
        <name>Mg(2+)</name>
        <dbReference type="ChEBI" id="CHEBI:18420"/>
    </cofactor>
</comment>
<evidence type="ECO:0000256" key="9">
    <source>
        <dbReference type="PIRSR" id="PIRSR000156-1"/>
    </source>
</evidence>
<evidence type="ECO:0000259" key="11">
    <source>
        <dbReference type="Pfam" id="PF17831"/>
    </source>
</evidence>
<name>A0A4R7FM72_9MICO</name>
<dbReference type="InterPro" id="IPR035807">
    <property type="entry name" value="PDC_E1_N"/>
</dbReference>
<dbReference type="InterPro" id="IPR055152">
    <property type="entry name" value="Transketolase-like_C_2"/>
</dbReference>
<evidence type="ECO:0000256" key="3">
    <source>
        <dbReference type="ARBA" id="ARBA00017172"/>
    </source>
</evidence>
<dbReference type="Pfam" id="PF17831">
    <property type="entry name" value="PDH_E1_M"/>
    <property type="match status" value="1"/>
</dbReference>
<comment type="caution">
    <text evidence="13">The sequence shown here is derived from an EMBL/GenBank/DDBJ whole genome shotgun (WGS) entry which is preliminary data.</text>
</comment>
<dbReference type="EC" id="1.2.4.1" evidence="2 8"/>
<feature type="domain" description="Transketolase N-terminal" evidence="10">
    <location>
        <begin position="121"/>
        <end position="306"/>
    </location>
</feature>
<keyword evidence="9" id="KW-0479">Metal-binding</keyword>
<evidence type="ECO:0000313" key="13">
    <source>
        <dbReference type="EMBL" id="TDS77552.1"/>
    </source>
</evidence>
<keyword evidence="5 8" id="KW-0786">Thiamine pyrophosphate</keyword>
<dbReference type="SUPFAM" id="SSF52922">
    <property type="entry name" value="TK C-terminal domain-like"/>
    <property type="match status" value="1"/>
</dbReference>
<feature type="domain" description="Pyruvate dehydrogenase E1 component middle" evidence="11">
    <location>
        <begin position="489"/>
        <end position="711"/>
    </location>
</feature>
<comment type="catalytic activity">
    <reaction evidence="7 8">
        <text>N(6)-[(R)-lipoyl]-L-lysyl-[protein] + pyruvate + H(+) = N(6)-[(R)-S(8)-acetyldihydrolipoyl]-L-lysyl-[protein] + CO2</text>
        <dbReference type="Rhea" id="RHEA:19189"/>
        <dbReference type="Rhea" id="RHEA-COMP:10474"/>
        <dbReference type="Rhea" id="RHEA-COMP:10478"/>
        <dbReference type="ChEBI" id="CHEBI:15361"/>
        <dbReference type="ChEBI" id="CHEBI:15378"/>
        <dbReference type="ChEBI" id="CHEBI:16526"/>
        <dbReference type="ChEBI" id="CHEBI:83099"/>
        <dbReference type="ChEBI" id="CHEBI:83111"/>
        <dbReference type="EC" id="1.2.4.1"/>
    </reaction>
</comment>